<dbReference type="EMBL" id="VCQV01000041">
    <property type="protein sequence ID" value="TWP33475.1"/>
    <property type="molecule type" value="Genomic_DNA"/>
</dbReference>
<reference evidence="2 3" key="1">
    <citation type="submission" date="2019-05" db="EMBL/GenBank/DDBJ databases">
        <authorList>
            <person name="Lee S.D."/>
        </authorList>
    </citation>
    <scope>NUCLEOTIDE SEQUENCE [LARGE SCALE GENOMIC DNA]</scope>
    <source>
        <strain evidence="2 3">C5-26</strain>
    </source>
</reference>
<keyword evidence="3" id="KW-1185">Reference proteome</keyword>
<protein>
    <submittedName>
        <fullName evidence="2">Uncharacterized protein</fullName>
    </submittedName>
</protein>
<proteinExistence type="predicted"/>
<gene>
    <name evidence="2" type="ORF">FGL98_21185</name>
</gene>
<feature type="chain" id="PRO_5039407029" evidence="1">
    <location>
        <begin position="29"/>
        <end position="182"/>
    </location>
</feature>
<comment type="caution">
    <text evidence="2">The sequence shown here is derived from an EMBL/GenBank/DDBJ whole genome shotgun (WGS) entry which is preliminary data.</text>
</comment>
<feature type="signal peptide" evidence="1">
    <location>
        <begin position="1"/>
        <end position="28"/>
    </location>
</feature>
<evidence type="ECO:0000256" key="1">
    <source>
        <dbReference type="SAM" id="SignalP"/>
    </source>
</evidence>
<dbReference type="PROSITE" id="PS51257">
    <property type="entry name" value="PROKAR_LIPOPROTEIN"/>
    <property type="match status" value="1"/>
</dbReference>
<keyword evidence="1" id="KW-0732">Signal</keyword>
<organism evidence="2 3">
    <name type="scientific">Leekyejoonella antrihumi</name>
    <dbReference type="NCBI Taxonomy" id="1660198"/>
    <lineage>
        <taxon>Bacteria</taxon>
        <taxon>Bacillati</taxon>
        <taxon>Actinomycetota</taxon>
        <taxon>Actinomycetes</taxon>
        <taxon>Micrococcales</taxon>
        <taxon>Dermacoccaceae</taxon>
        <taxon>Leekyejoonella</taxon>
    </lineage>
</organism>
<evidence type="ECO:0000313" key="2">
    <source>
        <dbReference type="EMBL" id="TWP33475.1"/>
    </source>
</evidence>
<dbReference type="RefSeq" id="WP_146320253.1">
    <property type="nucleotide sequence ID" value="NZ_VCQV01000041.1"/>
</dbReference>
<reference evidence="2 3" key="2">
    <citation type="submission" date="2019-08" db="EMBL/GenBank/DDBJ databases">
        <title>Jejuicoccus antrihumi gen. nov., sp. nov., a new member of the family Dermacoccaceae isolated from a cave.</title>
        <authorList>
            <person name="Schumann P."/>
            <person name="Kim I.S."/>
        </authorList>
    </citation>
    <scope>NUCLEOTIDE SEQUENCE [LARGE SCALE GENOMIC DNA]</scope>
    <source>
        <strain evidence="2 3">C5-26</strain>
    </source>
</reference>
<sequence length="182" mass="18769">MKSSSNARRSMRLTAVAGAAAIAVSLSACGTSGLMHSGDTAGSFDGTTVTTTQVQSAVKQIGTVSQGFDGESATAFMLLLPKLEQIGQKYGIAVSEAQVRAMFPASMDLSSATVTTARGSVLFTKLAQNAQAQPAVAKLLKTADVQLNPRYGQWVKGKGPTQDLAPWIKSATKSTATATPKS</sequence>
<dbReference type="Proteomes" id="UP000320244">
    <property type="component" value="Unassembled WGS sequence"/>
</dbReference>
<accession>A0A563DTB0</accession>
<evidence type="ECO:0000313" key="3">
    <source>
        <dbReference type="Proteomes" id="UP000320244"/>
    </source>
</evidence>
<dbReference type="OrthoDB" id="5149462at2"/>
<dbReference type="AlphaFoldDB" id="A0A563DTB0"/>
<name>A0A563DTB0_9MICO</name>